<dbReference type="PROSITE" id="PS50112">
    <property type="entry name" value="PAS"/>
    <property type="match status" value="1"/>
</dbReference>
<dbReference type="SMART" id="SM00387">
    <property type="entry name" value="HATPase_c"/>
    <property type="match status" value="1"/>
</dbReference>
<dbReference type="SUPFAM" id="SSF55874">
    <property type="entry name" value="ATPase domain of HSP90 chaperone/DNA topoisomerase II/histidine kinase"/>
    <property type="match status" value="1"/>
</dbReference>
<dbReference type="InterPro" id="IPR000014">
    <property type="entry name" value="PAS"/>
</dbReference>
<evidence type="ECO:0000256" key="1">
    <source>
        <dbReference type="ARBA" id="ARBA00000085"/>
    </source>
</evidence>
<gene>
    <name evidence="8" type="ORF">CKO43_19140</name>
</gene>
<dbReference type="PANTHER" id="PTHR43065">
    <property type="entry name" value="SENSOR HISTIDINE KINASE"/>
    <property type="match status" value="1"/>
</dbReference>
<feature type="domain" description="PAC" evidence="7">
    <location>
        <begin position="206"/>
        <end position="258"/>
    </location>
</feature>
<feature type="domain" description="PAS" evidence="6">
    <location>
        <begin position="147"/>
        <end position="190"/>
    </location>
</feature>
<dbReference type="PROSITE" id="PS50113">
    <property type="entry name" value="PAC"/>
    <property type="match status" value="1"/>
</dbReference>
<feature type="compositionally biased region" description="Low complexity" evidence="4">
    <location>
        <begin position="1"/>
        <end position="18"/>
    </location>
</feature>
<accession>A0ABS1DYZ3</accession>
<dbReference type="Pfam" id="PF00512">
    <property type="entry name" value="HisKA"/>
    <property type="match status" value="1"/>
</dbReference>
<evidence type="ECO:0000259" key="7">
    <source>
        <dbReference type="PROSITE" id="PS50113"/>
    </source>
</evidence>
<feature type="domain" description="Histidine kinase" evidence="5">
    <location>
        <begin position="271"/>
        <end position="489"/>
    </location>
</feature>
<dbReference type="CDD" id="cd00130">
    <property type="entry name" value="PAS"/>
    <property type="match status" value="1"/>
</dbReference>
<dbReference type="PROSITE" id="PS50109">
    <property type="entry name" value="HIS_KIN"/>
    <property type="match status" value="1"/>
</dbReference>
<dbReference type="CDD" id="cd00082">
    <property type="entry name" value="HisKA"/>
    <property type="match status" value="1"/>
</dbReference>
<evidence type="ECO:0000256" key="3">
    <source>
        <dbReference type="ARBA" id="ARBA00022553"/>
    </source>
</evidence>
<keyword evidence="3" id="KW-0597">Phosphoprotein</keyword>
<dbReference type="InterPro" id="IPR036097">
    <property type="entry name" value="HisK_dim/P_sf"/>
</dbReference>
<dbReference type="InterPro" id="IPR036890">
    <property type="entry name" value="HATPase_C_sf"/>
</dbReference>
<dbReference type="InterPro" id="IPR035965">
    <property type="entry name" value="PAS-like_dom_sf"/>
</dbReference>
<feature type="region of interest" description="Disordered" evidence="4">
    <location>
        <begin position="191"/>
        <end position="212"/>
    </location>
</feature>
<dbReference type="EMBL" id="NRRU01000085">
    <property type="protein sequence ID" value="MBK1714880.1"/>
    <property type="molecule type" value="Genomic_DNA"/>
</dbReference>
<protein>
    <recommendedName>
        <fullName evidence="2">histidine kinase</fullName>
        <ecNumber evidence="2">2.7.13.3</ecNumber>
    </recommendedName>
</protein>
<dbReference type="InterPro" id="IPR003661">
    <property type="entry name" value="HisK_dim/P_dom"/>
</dbReference>
<dbReference type="Pfam" id="PF02518">
    <property type="entry name" value="HATPase_c"/>
    <property type="match status" value="1"/>
</dbReference>
<dbReference type="EC" id="2.7.13.3" evidence="2"/>
<dbReference type="InterPro" id="IPR005467">
    <property type="entry name" value="His_kinase_dom"/>
</dbReference>
<dbReference type="Gene3D" id="3.30.450.20">
    <property type="entry name" value="PAS domain"/>
    <property type="match status" value="2"/>
</dbReference>
<dbReference type="SUPFAM" id="SSF47384">
    <property type="entry name" value="Homodimeric domain of signal transducing histidine kinase"/>
    <property type="match status" value="1"/>
</dbReference>
<dbReference type="PANTHER" id="PTHR43065:SF42">
    <property type="entry name" value="TWO-COMPONENT SENSOR PPRA"/>
    <property type="match status" value="1"/>
</dbReference>
<dbReference type="Pfam" id="PF13188">
    <property type="entry name" value="PAS_8"/>
    <property type="match status" value="1"/>
</dbReference>
<dbReference type="InterPro" id="IPR000700">
    <property type="entry name" value="PAS-assoc_C"/>
</dbReference>
<evidence type="ECO:0000313" key="8">
    <source>
        <dbReference type="EMBL" id="MBK1714880.1"/>
    </source>
</evidence>
<dbReference type="SUPFAM" id="SSF55785">
    <property type="entry name" value="PYP-like sensor domain (PAS domain)"/>
    <property type="match status" value="1"/>
</dbReference>
<dbReference type="PRINTS" id="PR00344">
    <property type="entry name" value="BCTRLSENSOR"/>
</dbReference>
<comment type="caution">
    <text evidence="8">The sequence shown here is derived from an EMBL/GenBank/DDBJ whole genome shotgun (WGS) entry which is preliminary data.</text>
</comment>
<dbReference type="NCBIfam" id="TIGR00229">
    <property type="entry name" value="sensory_box"/>
    <property type="match status" value="1"/>
</dbReference>
<name>A0ABS1DYZ3_RUBGE</name>
<evidence type="ECO:0000256" key="4">
    <source>
        <dbReference type="SAM" id="MobiDB-lite"/>
    </source>
</evidence>
<comment type="catalytic activity">
    <reaction evidence="1">
        <text>ATP + protein L-histidine = ADP + protein N-phospho-L-histidine.</text>
        <dbReference type="EC" id="2.7.13.3"/>
    </reaction>
</comment>
<reference evidence="8" key="1">
    <citation type="submission" date="2017-08" db="EMBL/GenBank/DDBJ databases">
        <authorList>
            <person name="Imhoff J.F."/>
            <person name="Rahn T."/>
            <person name="Kuenzel S."/>
            <person name="Neulinger S.C."/>
        </authorList>
    </citation>
    <scope>NUCLEOTIDE SEQUENCE</scope>
    <source>
        <strain evidence="8">IM 151</strain>
    </source>
</reference>
<feature type="region of interest" description="Disordered" evidence="4">
    <location>
        <begin position="1"/>
        <end position="30"/>
    </location>
</feature>
<dbReference type="Gene3D" id="1.10.287.130">
    <property type="match status" value="1"/>
</dbReference>
<dbReference type="SMART" id="SM00388">
    <property type="entry name" value="HisKA"/>
    <property type="match status" value="1"/>
</dbReference>
<sequence>MGARPGAAVRAPAAAGRTGPRRCRRAGDADGGRLMDRVDALLPRYVELLRRTALTDGELERETALGDATELAKTSLADGPALDQMHELHRRAQVALAQDWRDAPAGSAEHAGLERLVRGDALPMLLALMLPHELAERTHHEQRWRREHETLVAMFEQTDELIVVLDVDGQCDDVNPAFCRATGWTRRQAVEGAGAWPDPPRGTKPGRRSGPVACSDGSSLTVEWSISPILGRKGELLNHVCIGRDIGRQQRLEDSLRENDKLRAVATLAGGIAHDFNNLLGSINGLAELCELEAVPGSRQARNLGRIRLAGDKAAALVRQMLDFSRQKPPAPQCTGLREWLEHAEGLLRAAIPHQQTLAVEVEQDSIVRIDLVQMEQVLLNIVRNAAQAMGPQGGRIRIRADRAQPATAETAAATGWARVRISDTGSGIPAELLGKIFEPFFTTKPVGEGTGLGLAAAHGIVSAHGGAIEVDSEAGVGSTFSIFLPLADAAAMAGPSPAAAPPG</sequence>
<proteinExistence type="predicted"/>
<evidence type="ECO:0000259" key="5">
    <source>
        <dbReference type="PROSITE" id="PS50109"/>
    </source>
</evidence>
<evidence type="ECO:0000313" key="9">
    <source>
        <dbReference type="Proteomes" id="UP001041814"/>
    </source>
</evidence>
<dbReference type="InterPro" id="IPR004358">
    <property type="entry name" value="Sig_transdc_His_kin-like_C"/>
</dbReference>
<evidence type="ECO:0000259" key="6">
    <source>
        <dbReference type="PROSITE" id="PS50112"/>
    </source>
</evidence>
<reference evidence="8" key="2">
    <citation type="journal article" date="2020" name="Microorganisms">
        <title>Osmotic Adaptation and Compatible Solute Biosynthesis of Phototrophic Bacteria as Revealed from Genome Analyses.</title>
        <authorList>
            <person name="Imhoff J.F."/>
            <person name="Rahn T."/>
            <person name="Kunzel S."/>
            <person name="Keller A."/>
            <person name="Neulinger S.C."/>
        </authorList>
    </citation>
    <scope>NUCLEOTIDE SEQUENCE</scope>
    <source>
        <strain evidence="8">IM 151</strain>
    </source>
</reference>
<dbReference type="Proteomes" id="UP001041814">
    <property type="component" value="Unassembled WGS sequence"/>
</dbReference>
<evidence type="ECO:0000256" key="2">
    <source>
        <dbReference type="ARBA" id="ARBA00012438"/>
    </source>
</evidence>
<organism evidence="8 9">
    <name type="scientific">Rubrivivax gelatinosus</name>
    <name type="common">Rhodocyclus gelatinosus</name>
    <name type="synonym">Rhodopseudomonas gelatinosa</name>
    <dbReference type="NCBI Taxonomy" id="28068"/>
    <lineage>
        <taxon>Bacteria</taxon>
        <taxon>Pseudomonadati</taxon>
        <taxon>Pseudomonadota</taxon>
        <taxon>Betaproteobacteria</taxon>
        <taxon>Burkholderiales</taxon>
        <taxon>Sphaerotilaceae</taxon>
        <taxon>Rubrivivax</taxon>
    </lineage>
</organism>
<dbReference type="Gene3D" id="3.30.565.10">
    <property type="entry name" value="Histidine kinase-like ATPase, C-terminal domain"/>
    <property type="match status" value="1"/>
</dbReference>
<dbReference type="InterPro" id="IPR003594">
    <property type="entry name" value="HATPase_dom"/>
</dbReference>
<keyword evidence="9" id="KW-1185">Reference proteome</keyword>